<evidence type="ECO:0000256" key="1">
    <source>
        <dbReference type="SAM" id="MobiDB-lite"/>
    </source>
</evidence>
<evidence type="ECO:0000256" key="3">
    <source>
        <dbReference type="SAM" id="SignalP"/>
    </source>
</evidence>
<feature type="signal peptide" evidence="3">
    <location>
        <begin position="1"/>
        <end position="24"/>
    </location>
</feature>
<feature type="compositionally biased region" description="Polar residues" evidence="1">
    <location>
        <begin position="261"/>
        <end position="279"/>
    </location>
</feature>
<feature type="compositionally biased region" description="Low complexity" evidence="1">
    <location>
        <begin position="201"/>
        <end position="216"/>
    </location>
</feature>
<protein>
    <recommendedName>
        <fullName evidence="6">Mid2 domain-containing protein</fullName>
    </recommendedName>
</protein>
<keyword evidence="3" id="KW-0732">Signal</keyword>
<reference evidence="4 5" key="1">
    <citation type="submission" date="2017-04" db="EMBL/GenBank/DDBJ databases">
        <title>Draft genome sequence of Tuber borchii Vittad., a whitish edible truffle.</title>
        <authorList>
            <consortium name="DOE Joint Genome Institute"/>
            <person name="Murat C."/>
            <person name="Kuo A."/>
            <person name="Barry K.W."/>
            <person name="Clum A."/>
            <person name="Dockter R.B."/>
            <person name="Fauchery L."/>
            <person name="Iotti M."/>
            <person name="Kohler A."/>
            <person name="Labutti K."/>
            <person name="Lindquist E.A."/>
            <person name="Lipzen A."/>
            <person name="Ohm R.A."/>
            <person name="Wang M."/>
            <person name="Grigoriev I.V."/>
            <person name="Zambonelli A."/>
            <person name="Martin F.M."/>
        </authorList>
    </citation>
    <scope>NUCLEOTIDE SEQUENCE [LARGE SCALE GENOMIC DNA]</scope>
    <source>
        <strain evidence="4 5">Tbo3840</strain>
    </source>
</reference>
<dbReference type="STRING" id="42251.A0A2T7A4B3"/>
<keyword evidence="5" id="KW-1185">Reference proteome</keyword>
<evidence type="ECO:0000313" key="5">
    <source>
        <dbReference type="Proteomes" id="UP000244722"/>
    </source>
</evidence>
<proteinExistence type="predicted"/>
<keyword evidence="2" id="KW-1133">Transmembrane helix</keyword>
<dbReference type="AlphaFoldDB" id="A0A2T7A4B3"/>
<feature type="region of interest" description="Disordered" evidence="1">
    <location>
        <begin position="81"/>
        <end position="103"/>
    </location>
</feature>
<gene>
    <name evidence="4" type="ORF">B9Z19DRAFT_1120611</name>
</gene>
<evidence type="ECO:0000313" key="4">
    <source>
        <dbReference type="EMBL" id="PUU82569.1"/>
    </source>
</evidence>
<feature type="chain" id="PRO_5015514187" description="Mid2 domain-containing protein" evidence="3">
    <location>
        <begin position="25"/>
        <end position="414"/>
    </location>
</feature>
<accession>A0A2T7A4B3</accession>
<dbReference type="Proteomes" id="UP000244722">
    <property type="component" value="Unassembled WGS sequence"/>
</dbReference>
<name>A0A2T7A4B3_TUBBO</name>
<keyword evidence="2" id="KW-0812">Transmembrane</keyword>
<dbReference type="OrthoDB" id="2426396at2759"/>
<organism evidence="4 5">
    <name type="scientific">Tuber borchii</name>
    <name type="common">White truffle</name>
    <dbReference type="NCBI Taxonomy" id="42251"/>
    <lineage>
        <taxon>Eukaryota</taxon>
        <taxon>Fungi</taxon>
        <taxon>Dikarya</taxon>
        <taxon>Ascomycota</taxon>
        <taxon>Pezizomycotina</taxon>
        <taxon>Pezizomycetes</taxon>
        <taxon>Pezizales</taxon>
        <taxon>Tuberaceae</taxon>
        <taxon>Tuber</taxon>
    </lineage>
</organism>
<comment type="caution">
    <text evidence="4">The sequence shown here is derived from an EMBL/GenBank/DDBJ whole genome shotgun (WGS) entry which is preliminary data.</text>
</comment>
<sequence>MNLRQRRLFLLFAILGSTWIVVDGRQIAARAMALERRQESAPGGDNPVTEVVTQVDTIVSPGSTRAPVVITRVSTSQVVSTKTPSITSTSSSSSSVSPSPTTSSSALYCNAGYTLCGAELGGGCCKTGYTCALTGCIPPAGTTTPTPSRTCAIASQTLCASSMNYGCCAVGQECGFSFCTPAGGAAVAKVSDTDGNNLKLSATAAAPSQTTTSTGQDSGGGAAPLSKIAIGGIVGGAVVAIIALAFAWIFTRRVIKRRGNNDASRGVPTTNVFDPTATLSGQHGSHSSRYRGSHPSAATAIPAKITGGPKMSEYHPHHPAKGLAAVPPSHSPPLQHSPPPGDQTFGFPGVARPGGGGHAYQPVPPSDQMPVELGASPVERWGEGGEVYEVEGDGGERSPTKRKSWGWGRNSGSG</sequence>
<feature type="region of interest" description="Disordered" evidence="1">
    <location>
        <begin position="201"/>
        <end position="221"/>
    </location>
</feature>
<feature type="transmembrane region" description="Helical" evidence="2">
    <location>
        <begin position="228"/>
        <end position="250"/>
    </location>
</feature>
<feature type="region of interest" description="Disordered" evidence="1">
    <location>
        <begin position="260"/>
        <end position="414"/>
    </location>
</feature>
<evidence type="ECO:0000256" key="2">
    <source>
        <dbReference type="SAM" id="Phobius"/>
    </source>
</evidence>
<feature type="compositionally biased region" description="Pro residues" evidence="1">
    <location>
        <begin position="329"/>
        <end position="341"/>
    </location>
</feature>
<dbReference type="EMBL" id="NESQ01000026">
    <property type="protein sequence ID" value="PUU82569.1"/>
    <property type="molecule type" value="Genomic_DNA"/>
</dbReference>
<keyword evidence="2" id="KW-0472">Membrane</keyword>
<evidence type="ECO:0008006" key="6">
    <source>
        <dbReference type="Google" id="ProtNLM"/>
    </source>
</evidence>